<dbReference type="Proteomes" id="UP000009320">
    <property type="component" value="Unassembled WGS sequence"/>
</dbReference>
<evidence type="ECO:0000313" key="2">
    <source>
        <dbReference type="Proteomes" id="UP000009320"/>
    </source>
</evidence>
<dbReference type="EMBL" id="CAKE01000028">
    <property type="protein sequence ID" value="CCI82569.1"/>
    <property type="molecule type" value="Genomic_DNA"/>
</dbReference>
<evidence type="ECO:0008006" key="3">
    <source>
        <dbReference type="Google" id="ProtNLM"/>
    </source>
</evidence>
<evidence type="ECO:0000313" key="1">
    <source>
        <dbReference type="EMBL" id="CCI82569.1"/>
    </source>
</evidence>
<organism evidence="1 2">
    <name type="scientific">Lactobacillus hominis DSM 23910 = CRBIP 24.179</name>
    <dbReference type="NCBI Taxonomy" id="1423758"/>
    <lineage>
        <taxon>Bacteria</taxon>
        <taxon>Bacillati</taxon>
        <taxon>Bacillota</taxon>
        <taxon>Bacilli</taxon>
        <taxon>Lactobacillales</taxon>
        <taxon>Lactobacillaceae</taxon>
        <taxon>Lactobacillus</taxon>
    </lineage>
</organism>
<dbReference type="STRING" id="1423758.FC41_GL001608"/>
<dbReference type="RefSeq" id="WP_008471692.1">
    <property type="nucleotide sequence ID" value="NZ_AYZP01000005.1"/>
</dbReference>
<reference evidence="1 2" key="1">
    <citation type="submission" date="2012-06" db="EMBL/GenBank/DDBJ databases">
        <title>Draft Genome Sequence of Lactobacillus hominis Strain CRBIP 24.179T, isolated from human intestine.</title>
        <authorList>
            <person name="Cousin S."/>
            <person name="Ma L."/>
            <person name="Bizet C."/>
            <person name="Loux V."/>
            <person name="Bouchier C."/>
            <person name="Clermont D."/>
            <person name="Creno S."/>
        </authorList>
    </citation>
    <scope>NUCLEOTIDE SEQUENCE [LARGE SCALE GENOMIC DNA]</scope>
    <source>
        <strain evidence="2">CRBIP 24.179T</strain>
    </source>
</reference>
<dbReference type="AlphaFoldDB" id="I7LAU1"/>
<keyword evidence="2" id="KW-1185">Reference proteome</keyword>
<accession>I7LAU1</accession>
<gene>
    <name evidence="1" type="ORF">BN55_05575</name>
</gene>
<proteinExistence type="predicted"/>
<name>I7LAU1_9LACO</name>
<dbReference type="eggNOG" id="ENOG5032Y99">
    <property type="taxonomic scope" value="Bacteria"/>
</dbReference>
<sequence>MNNYQLKINKLAKIIQEPIINNQVKEINKIIETINQHDVLDRRPVDLGLAPNELDEIQRKNFQSKRVAIEQINNLLNNFRSFLSRYYGIWSLPNLETVHLLKSEFDLKKGLEIMAGNAYWSKALTQANVKMIASDSFTWAQGSKTGQNNFYPTQKLDAISSIEKYDDVDFIMCAWAPNFGDSDCQVLDTYRKCCDLKQTKLFFVGEKNGATNTAQFWQKAHQIKSKKLLKVNQSFKSFDFIDEKIFEIK</sequence>
<dbReference type="GeneID" id="82847775"/>
<dbReference type="OrthoDB" id="2248737at2"/>
<comment type="caution">
    <text evidence="1">The sequence shown here is derived from an EMBL/GenBank/DDBJ whole genome shotgun (WGS) entry which is preliminary data.</text>
</comment>
<protein>
    <recommendedName>
        <fullName evidence="3">SAM-dependent methyltransferase</fullName>
    </recommendedName>
</protein>
<dbReference type="PATRIC" id="fig|1423758.3.peg.1638"/>